<sequence length="207" mass="23620">MLELSQGTADGYAVPYRLRLLPNHRYHIDIPPTALAQMAAMPICGDHLPTEDHLRIWELFLQIEEKIAKTRQFCVPFFSHNGFGRRITFEIDVTSATIDGSDENSLTVENFWERVKLAKNEEIKLFETTPTGQNRRSSRNKLGTIKKIVQDSCTISVRLKDDLADDMAAGSYQLPAIGFLFFEAVGEIEQIRRKKAALAQLQHFRQL</sequence>
<organism evidence="1 2">
    <name type="scientific">Nostoc cf. commune SO-36</name>
    <dbReference type="NCBI Taxonomy" id="449208"/>
    <lineage>
        <taxon>Bacteria</taxon>
        <taxon>Bacillati</taxon>
        <taxon>Cyanobacteriota</taxon>
        <taxon>Cyanophyceae</taxon>
        <taxon>Nostocales</taxon>
        <taxon>Nostocaceae</taxon>
        <taxon>Nostoc</taxon>
    </lineage>
</organism>
<gene>
    <name evidence="1" type="ORF">ANSO36C_17770</name>
</gene>
<dbReference type="RefSeq" id="WP_251959232.1">
    <property type="nucleotide sequence ID" value="NZ_AP025732.1"/>
</dbReference>
<protein>
    <submittedName>
        <fullName evidence="1">Uncharacterized protein</fullName>
    </submittedName>
</protein>
<dbReference type="Proteomes" id="UP001055453">
    <property type="component" value="Chromosome"/>
</dbReference>
<proteinExistence type="predicted"/>
<evidence type="ECO:0000313" key="1">
    <source>
        <dbReference type="EMBL" id="BDI15975.1"/>
    </source>
</evidence>
<accession>A0ABM7YZA4</accession>
<name>A0ABM7YZA4_NOSCO</name>
<evidence type="ECO:0000313" key="2">
    <source>
        <dbReference type="Proteomes" id="UP001055453"/>
    </source>
</evidence>
<dbReference type="EMBL" id="AP025732">
    <property type="protein sequence ID" value="BDI15975.1"/>
    <property type="molecule type" value="Genomic_DNA"/>
</dbReference>
<reference evidence="1" key="1">
    <citation type="submission" date="2022-04" db="EMBL/GenBank/DDBJ databases">
        <title>Complete genome sequence of a cyanobacterium, Nostoc sp. SO-36, isolated in Antarctica.</title>
        <authorList>
            <person name="Kanesaki Y."/>
            <person name="Effendi D."/>
            <person name="Sakamoto T."/>
            <person name="Ohtani S."/>
            <person name="Awai K."/>
        </authorList>
    </citation>
    <scope>NUCLEOTIDE SEQUENCE</scope>
    <source>
        <strain evidence="1">SO-36</strain>
    </source>
</reference>
<keyword evidence="2" id="KW-1185">Reference proteome</keyword>